<protein>
    <submittedName>
        <fullName evidence="1">Uncharacterized protein</fullName>
    </submittedName>
</protein>
<dbReference type="EMBL" id="JALJAT010000002">
    <property type="protein sequence ID" value="KAK4472942.1"/>
    <property type="molecule type" value="Genomic_DNA"/>
</dbReference>
<proteinExistence type="predicted"/>
<comment type="caution">
    <text evidence="1">The sequence shown here is derived from an EMBL/GenBank/DDBJ whole genome shotgun (WGS) entry which is preliminary data.</text>
</comment>
<evidence type="ECO:0000313" key="1">
    <source>
        <dbReference type="EMBL" id="KAK4472942.1"/>
    </source>
</evidence>
<reference evidence="1" key="1">
    <citation type="submission" date="2022-04" db="EMBL/GenBank/DDBJ databases">
        <authorList>
            <person name="Xu L."/>
            <person name="Lv Z."/>
        </authorList>
    </citation>
    <scope>NUCLEOTIDE SEQUENCE</scope>
    <source>
        <strain evidence="1">LV_2022a</strain>
    </source>
</reference>
<gene>
    <name evidence="1" type="ORF">MN116_004145</name>
</gene>
<name>A0AAE1ZGL8_SCHME</name>
<sequence>MAGGWGIKVTQNIQVMVKPPLPCSFAHLLNSSHTRRQPYRLLKTVLNNQEGKQLKSDKSKDIGNSNEATEFFKYTTNCCKMNALVIFELQAILILIQGLKMPPKPNREGGK</sequence>
<keyword evidence="2" id="KW-1185">Reference proteome</keyword>
<reference evidence="1" key="2">
    <citation type="journal article" date="2023" name="Infect Dis Poverty">
        <title>Chromosome-scale genome of the human blood fluke Schistosoma mekongi and its implications for public health.</title>
        <authorList>
            <person name="Zhou M."/>
            <person name="Xu L."/>
            <person name="Xu D."/>
            <person name="Chen W."/>
            <person name="Khan J."/>
            <person name="Hu Y."/>
            <person name="Huang H."/>
            <person name="Wei H."/>
            <person name="Zhang Y."/>
            <person name="Chusongsang P."/>
            <person name="Tanasarnprasert K."/>
            <person name="Hu X."/>
            <person name="Limpanont Y."/>
            <person name="Lv Z."/>
        </authorList>
    </citation>
    <scope>NUCLEOTIDE SEQUENCE</scope>
    <source>
        <strain evidence="1">LV_2022a</strain>
    </source>
</reference>
<evidence type="ECO:0000313" key="2">
    <source>
        <dbReference type="Proteomes" id="UP001292079"/>
    </source>
</evidence>
<organism evidence="1 2">
    <name type="scientific">Schistosoma mekongi</name>
    <name type="common">Parasitic worm</name>
    <dbReference type="NCBI Taxonomy" id="38744"/>
    <lineage>
        <taxon>Eukaryota</taxon>
        <taxon>Metazoa</taxon>
        <taxon>Spiralia</taxon>
        <taxon>Lophotrochozoa</taxon>
        <taxon>Platyhelminthes</taxon>
        <taxon>Trematoda</taxon>
        <taxon>Digenea</taxon>
        <taxon>Strigeidida</taxon>
        <taxon>Schistosomatoidea</taxon>
        <taxon>Schistosomatidae</taxon>
        <taxon>Schistosoma</taxon>
    </lineage>
</organism>
<accession>A0AAE1ZGL8</accession>
<dbReference type="AlphaFoldDB" id="A0AAE1ZGL8"/>
<dbReference type="Proteomes" id="UP001292079">
    <property type="component" value="Unassembled WGS sequence"/>
</dbReference>